<organism evidence="1 2">
    <name type="scientific">Marine Group I thaumarchaeote SCGC AAA799-P11</name>
    <dbReference type="NCBI Taxonomy" id="1502295"/>
    <lineage>
        <taxon>Archaea</taxon>
        <taxon>Nitrososphaerota</taxon>
        <taxon>Marine Group I</taxon>
    </lineage>
</organism>
<evidence type="ECO:0000313" key="2">
    <source>
        <dbReference type="Proteomes" id="UP000029387"/>
    </source>
</evidence>
<protein>
    <recommendedName>
        <fullName evidence="3">Carnitine O-acetyltransferase protein</fullName>
    </recommendedName>
</protein>
<comment type="caution">
    <text evidence="1">The sequence shown here is derived from an EMBL/GenBank/DDBJ whole genome shotgun (WGS) entry which is preliminary data.</text>
</comment>
<reference evidence="1 2" key="1">
    <citation type="submission" date="2014-06" db="EMBL/GenBank/DDBJ databases">
        <authorList>
            <person name="Ngugi D.K."/>
            <person name="Blom J."/>
            <person name="Alam I."/>
            <person name="Rashid M."/>
            <person name="Baalawi W."/>
            <person name="Zhang G."/>
            <person name="Hikmawan T."/>
            <person name="Guan Y."/>
            <person name="Antunes A."/>
            <person name="Siam R."/>
            <person name="El-Dorry H."/>
            <person name="Bajic V."/>
            <person name="Stingl U."/>
        </authorList>
    </citation>
    <scope>NUCLEOTIDE SEQUENCE [LARGE SCALE GENOMIC DNA]</scope>
    <source>
        <strain evidence="1">SCGC AAA799-P11</strain>
    </source>
</reference>
<name>A0A087S1R1_9ARCH</name>
<evidence type="ECO:0000313" key="1">
    <source>
        <dbReference type="EMBL" id="KFM19665.1"/>
    </source>
</evidence>
<dbReference type="EMBL" id="JOSZ01000006">
    <property type="protein sequence ID" value="KFM19665.1"/>
    <property type="molecule type" value="Genomic_DNA"/>
</dbReference>
<keyword evidence="2" id="KW-1185">Reference proteome</keyword>
<dbReference type="Proteomes" id="UP000029387">
    <property type="component" value="Unassembled WGS sequence"/>
</dbReference>
<dbReference type="PATRIC" id="fig|1502295.3.peg.640"/>
<evidence type="ECO:0008006" key="3">
    <source>
        <dbReference type="Google" id="ProtNLM"/>
    </source>
</evidence>
<proteinExistence type="predicted"/>
<accession>A0A087S1R1</accession>
<sequence length="308" mass="35834">MYFHNNQNFIDGFITGAVITICHMEELAVKKDFTNIYTQKFPNSYLKEMKRLDYRIPDKTKPLYLSIVKQLYNKLSKKINIIDIGSSYGINSALMKYNLTMSDLDDFFLKEEPSIEQSKQFFDQFSSDDSFEFYQIDISEPALRFSENVDLCKKGICVNLETGNLPIKELPHSDMIIATGCIGYIGYKAFSNIFELIKKQNSEENLENSDRGPVFAFSVLRIFDMADIEKTFDHYGYSLAKTDVHPIRQRRFSDLEEKQKTLSLLHDRGLDTKWLEDDGHFYADFYIASPKKLESQLVTLSKNLKKHQ</sequence>
<dbReference type="AlphaFoldDB" id="A0A087S1R1"/>
<gene>
    <name evidence="1" type="ORF">AAA799P11_00654</name>
</gene>